<protein>
    <submittedName>
        <fullName evidence="2">Uncharacterized protein</fullName>
    </submittedName>
</protein>
<feature type="transmembrane region" description="Helical" evidence="1">
    <location>
        <begin position="31"/>
        <end position="50"/>
    </location>
</feature>
<keyword evidence="1" id="KW-1133">Transmembrane helix</keyword>
<dbReference type="OrthoDB" id="2739814at2"/>
<organism evidence="2 3">
    <name type="scientific">Alkalicoccus saliphilus</name>
    <dbReference type="NCBI Taxonomy" id="200989"/>
    <lineage>
        <taxon>Bacteria</taxon>
        <taxon>Bacillati</taxon>
        <taxon>Bacillota</taxon>
        <taxon>Bacilli</taxon>
        <taxon>Bacillales</taxon>
        <taxon>Bacillaceae</taxon>
        <taxon>Alkalicoccus</taxon>
    </lineage>
</organism>
<proteinExistence type="predicted"/>
<evidence type="ECO:0000256" key="1">
    <source>
        <dbReference type="SAM" id="Phobius"/>
    </source>
</evidence>
<name>A0A2T4U5L5_9BACI</name>
<accession>A0A2T4U5L5</accession>
<evidence type="ECO:0000313" key="3">
    <source>
        <dbReference type="Proteomes" id="UP000240509"/>
    </source>
</evidence>
<reference evidence="2 3" key="1">
    <citation type="submission" date="2018-03" db="EMBL/GenBank/DDBJ databases">
        <title>Alkalicoccus saliphilus sp. nov., isolated from a mineral pool.</title>
        <authorList>
            <person name="Zhao B."/>
        </authorList>
    </citation>
    <scope>NUCLEOTIDE SEQUENCE [LARGE SCALE GENOMIC DNA]</scope>
    <source>
        <strain evidence="2 3">6AG</strain>
    </source>
</reference>
<dbReference type="Proteomes" id="UP000240509">
    <property type="component" value="Unassembled WGS sequence"/>
</dbReference>
<dbReference type="AlphaFoldDB" id="A0A2T4U5L5"/>
<sequence>MKAYYSLFAIIVIMHFVTLVNITIFNSEWDGFALAASTLLFLAGVILFSMERRKQKKLT</sequence>
<keyword evidence="1" id="KW-0472">Membrane</keyword>
<evidence type="ECO:0000313" key="2">
    <source>
        <dbReference type="EMBL" id="PTL38686.1"/>
    </source>
</evidence>
<dbReference type="EMBL" id="PZJJ01000015">
    <property type="protein sequence ID" value="PTL38686.1"/>
    <property type="molecule type" value="Genomic_DNA"/>
</dbReference>
<keyword evidence="1" id="KW-0812">Transmembrane</keyword>
<dbReference type="RefSeq" id="WP_107585098.1">
    <property type="nucleotide sequence ID" value="NZ_PZJJ01000015.1"/>
</dbReference>
<gene>
    <name evidence="2" type="ORF">C6Y45_10045</name>
</gene>
<feature type="transmembrane region" description="Helical" evidence="1">
    <location>
        <begin position="7"/>
        <end position="25"/>
    </location>
</feature>
<keyword evidence="3" id="KW-1185">Reference proteome</keyword>
<comment type="caution">
    <text evidence="2">The sequence shown here is derived from an EMBL/GenBank/DDBJ whole genome shotgun (WGS) entry which is preliminary data.</text>
</comment>